<dbReference type="EMBL" id="BTFZ01000011">
    <property type="protein sequence ID" value="GMM35873.1"/>
    <property type="molecule type" value="Genomic_DNA"/>
</dbReference>
<dbReference type="Proteomes" id="UP001360560">
    <property type="component" value="Unassembled WGS sequence"/>
</dbReference>
<accession>A0AAV5QM62</accession>
<gene>
    <name evidence="2" type="ORF">DASC09_031980</name>
</gene>
<evidence type="ECO:0000313" key="2">
    <source>
        <dbReference type="EMBL" id="GMM35873.1"/>
    </source>
</evidence>
<reference evidence="2 3" key="1">
    <citation type="journal article" date="2023" name="Elife">
        <title>Identification of key yeast species and microbe-microbe interactions impacting larval growth of Drosophila in the wild.</title>
        <authorList>
            <person name="Mure A."/>
            <person name="Sugiura Y."/>
            <person name="Maeda R."/>
            <person name="Honda K."/>
            <person name="Sakurai N."/>
            <person name="Takahashi Y."/>
            <person name="Watada M."/>
            <person name="Katoh T."/>
            <person name="Gotoh A."/>
            <person name="Gotoh Y."/>
            <person name="Taniguchi I."/>
            <person name="Nakamura K."/>
            <person name="Hayashi T."/>
            <person name="Katayama T."/>
            <person name="Uemura T."/>
            <person name="Hattori Y."/>
        </authorList>
    </citation>
    <scope>NUCLEOTIDE SEQUENCE [LARGE SCALE GENOMIC DNA]</scope>
    <source>
        <strain evidence="2 3">SC-9</strain>
    </source>
</reference>
<feature type="compositionally biased region" description="Basic and acidic residues" evidence="1">
    <location>
        <begin position="310"/>
        <end position="324"/>
    </location>
</feature>
<protein>
    <submittedName>
        <fullName evidence="2">Uncharacterized protein</fullName>
    </submittedName>
</protein>
<keyword evidence="3" id="KW-1185">Reference proteome</keyword>
<feature type="compositionally biased region" description="Basic and acidic residues" evidence="1">
    <location>
        <begin position="331"/>
        <end position="342"/>
    </location>
</feature>
<feature type="compositionally biased region" description="Polar residues" evidence="1">
    <location>
        <begin position="469"/>
        <end position="485"/>
    </location>
</feature>
<feature type="region of interest" description="Disordered" evidence="1">
    <location>
        <begin position="300"/>
        <end position="342"/>
    </location>
</feature>
<sequence length="676" mass="74603">MTSKSLEDNSMANVLDSEIFESLDEQSRKKRKTKLSLDKNTKTKNHQAEPVTQNDANNNSILFGSTPYSNKILNQNNFNSSDFMVTPFFGKITSSVNRVSHLNSPARKNYDFLFNLTSSPSAPRCAAENKDIDNMPSFINKSVHLSDFLTVTPQKNSGGDFSYLNQNSIFKSLKKSASKLNLTKSIRDKPKDSATIDSNVDLLNDLNNGDDFDLYKHQGFSPFLRLGTTSSKKRNFSQIDSPVQTPMRNAKSRLGDDYITRVLMDFKTPKSLKKKIENYNLQDLDENIEEELRLLGNSTASRSTLSTSVSRREIENNTKDKENKSLNNNKPDSDKAPKEAKSIDPSMANFQFQNSHMFVQPPMGQYTIQQPIIEFANGLPPGPPASVPPGPPASVPPGFQGLPYPIPMGGPVPPGFPLHVFPPVSIQGPYMAGAVPLHPNMGYPYMGQMIPHNIPTLSSSVDSSANSSRTPLKQQGSVTDSPSTILATSTKKNLTDSVLQKDYLASPTPDAAKHEKKNRLANTYIPSSAESVPMMGTFGKSNSTSKPLAPAKKQNKGTNFQFVFTDVKSLSSYNQRKSMTKKKSNIFKRSASVSTFSSNKENLDPSNFQSDHSLSGRIQREKGSTNALTEVKSANVVANNDPQAMSKGIHPQKAQFHNKTIIRTTSVPDYYRDISN</sequence>
<feature type="compositionally biased region" description="Polar residues" evidence="1">
    <location>
        <begin position="50"/>
        <end position="60"/>
    </location>
</feature>
<feature type="region of interest" description="Disordered" evidence="1">
    <location>
        <begin position="595"/>
        <end position="618"/>
    </location>
</feature>
<evidence type="ECO:0000256" key="1">
    <source>
        <dbReference type="SAM" id="MobiDB-lite"/>
    </source>
</evidence>
<name>A0AAV5QM62_9ASCO</name>
<dbReference type="AlphaFoldDB" id="A0AAV5QM62"/>
<feature type="region of interest" description="Disordered" evidence="1">
    <location>
        <begin position="25"/>
        <end position="60"/>
    </location>
</feature>
<feature type="compositionally biased region" description="Polar residues" evidence="1">
    <location>
        <begin position="595"/>
        <end position="613"/>
    </location>
</feature>
<proteinExistence type="predicted"/>
<dbReference type="RefSeq" id="XP_064852869.1">
    <property type="nucleotide sequence ID" value="XM_064996797.1"/>
</dbReference>
<feature type="compositionally biased region" description="Low complexity" evidence="1">
    <location>
        <begin position="300"/>
        <end position="309"/>
    </location>
</feature>
<comment type="caution">
    <text evidence="2">The sequence shown here is derived from an EMBL/GenBank/DDBJ whole genome shotgun (WGS) entry which is preliminary data.</text>
</comment>
<evidence type="ECO:0000313" key="3">
    <source>
        <dbReference type="Proteomes" id="UP001360560"/>
    </source>
</evidence>
<dbReference type="GeneID" id="90073848"/>
<organism evidence="2 3">
    <name type="scientific">Saccharomycopsis crataegensis</name>
    <dbReference type="NCBI Taxonomy" id="43959"/>
    <lineage>
        <taxon>Eukaryota</taxon>
        <taxon>Fungi</taxon>
        <taxon>Dikarya</taxon>
        <taxon>Ascomycota</taxon>
        <taxon>Saccharomycotina</taxon>
        <taxon>Saccharomycetes</taxon>
        <taxon>Saccharomycopsidaceae</taxon>
        <taxon>Saccharomycopsis</taxon>
    </lineage>
</organism>
<feature type="compositionally biased region" description="Low complexity" evidence="1">
    <location>
        <begin position="458"/>
        <end position="468"/>
    </location>
</feature>
<feature type="region of interest" description="Disordered" evidence="1">
    <location>
        <begin position="457"/>
        <end position="485"/>
    </location>
</feature>